<proteinExistence type="predicted"/>
<dbReference type="eggNOG" id="ENOG5031QEA">
    <property type="taxonomic scope" value="Bacteria"/>
</dbReference>
<keyword evidence="2" id="KW-1185">Reference proteome</keyword>
<dbReference type="HOGENOM" id="CLU_181625_1_0_11"/>
<dbReference type="AlphaFoldDB" id="D7WBT2"/>
<organism evidence="1 2">
    <name type="scientific">Corynebacterium genitalium ATCC 33030</name>
    <dbReference type="NCBI Taxonomy" id="585529"/>
    <lineage>
        <taxon>Bacteria</taxon>
        <taxon>Bacillati</taxon>
        <taxon>Actinomycetota</taxon>
        <taxon>Actinomycetes</taxon>
        <taxon>Mycobacteriales</taxon>
        <taxon>Corynebacteriaceae</taxon>
        <taxon>Corynebacterium</taxon>
    </lineage>
</organism>
<dbReference type="STRING" id="585529.HMPREF0291_10571"/>
<dbReference type="OrthoDB" id="4428158at2"/>
<evidence type="ECO:0000313" key="2">
    <source>
        <dbReference type="Proteomes" id="UP000004208"/>
    </source>
</evidence>
<dbReference type="Proteomes" id="UP000004208">
    <property type="component" value="Unassembled WGS sequence"/>
</dbReference>
<evidence type="ECO:0000313" key="1">
    <source>
        <dbReference type="EMBL" id="EFK55313.1"/>
    </source>
</evidence>
<sequence length="90" mass="9408">MKPLTPEQLLIIADEFCAHHGGAIRSYSALCAAAAIPGARIEGIPVFDSPGAAGEALARGVVKLEPLRGDNSAFASTARDVYVRWAETIS</sequence>
<dbReference type="RefSeq" id="WP_005287648.1">
    <property type="nucleotide sequence ID" value="NZ_CM000961.1"/>
</dbReference>
<comment type="caution">
    <text evidence="1">The sequence shown here is derived from an EMBL/GenBank/DDBJ whole genome shotgun (WGS) entry which is preliminary data.</text>
</comment>
<dbReference type="EMBL" id="ACLJ02000001">
    <property type="protein sequence ID" value="EFK55313.1"/>
    <property type="molecule type" value="Genomic_DNA"/>
</dbReference>
<reference evidence="1" key="1">
    <citation type="submission" date="2010-06" db="EMBL/GenBank/DDBJ databases">
        <authorList>
            <person name="Muzny D."/>
            <person name="Qin X."/>
            <person name="Buhay C."/>
            <person name="Dugan-Rocha S."/>
            <person name="Ding Y."/>
            <person name="Chen G."/>
            <person name="Hawes A."/>
            <person name="Holder M."/>
            <person name="Jhangiani S."/>
            <person name="Johnson A."/>
            <person name="Khan Z."/>
            <person name="Li Z."/>
            <person name="Liu W."/>
            <person name="Liu X."/>
            <person name="Perez L."/>
            <person name="Shen H."/>
            <person name="Wang Q."/>
            <person name="Watt J."/>
            <person name="Xi L."/>
            <person name="Xin Y."/>
            <person name="Zhou J."/>
            <person name="Deng J."/>
            <person name="Jiang H."/>
            <person name="Liu Y."/>
            <person name="Qu J."/>
            <person name="Song X.-Z."/>
            <person name="Zhang L."/>
            <person name="Villasana D."/>
            <person name="Johnson A."/>
            <person name="Liu J."/>
            <person name="Liyanage D."/>
            <person name="Lorensuhewa L."/>
            <person name="Robinson T."/>
            <person name="Song A."/>
            <person name="Song B.-B."/>
            <person name="Dinh H."/>
            <person name="Thornton R."/>
            <person name="Coyle M."/>
            <person name="Francisco L."/>
            <person name="Jackson L."/>
            <person name="Javaid M."/>
            <person name="Korchina V."/>
            <person name="Kovar C."/>
            <person name="Mata R."/>
            <person name="Mathew T."/>
            <person name="Ngo R."/>
            <person name="Nguyen L."/>
            <person name="Nguyen N."/>
            <person name="Okwuonu G."/>
            <person name="Ongeri F."/>
            <person name="Pham C."/>
            <person name="Simmons D."/>
            <person name="Wilczek-Boney K."/>
            <person name="Hale W."/>
            <person name="Jakkamsetti A."/>
            <person name="Pham P."/>
            <person name="Ruth R."/>
            <person name="San Lucas F."/>
            <person name="Warren J."/>
            <person name="Zhang J."/>
            <person name="Zhao Z."/>
            <person name="Zhou C."/>
            <person name="Zhu D."/>
            <person name="Lee S."/>
            <person name="Bess C."/>
            <person name="Blankenburg K."/>
            <person name="Forbes L."/>
            <person name="Fu Q."/>
            <person name="Gubbala S."/>
            <person name="Hirani K."/>
            <person name="Jayaseelan J.C."/>
            <person name="Lara F."/>
            <person name="Munidasa M."/>
            <person name="Palculict T."/>
            <person name="Patil S."/>
            <person name="Pu L.-L."/>
            <person name="Saada N."/>
            <person name="Tang L."/>
            <person name="Weissenberger G."/>
            <person name="Zhu Y."/>
            <person name="Hemphill L."/>
            <person name="Shang Y."/>
            <person name="Youmans B."/>
            <person name="Ayvaz T."/>
            <person name="Ross M."/>
            <person name="Santibanez J."/>
            <person name="Aqrawi P."/>
            <person name="Gross S."/>
            <person name="Joshi V."/>
            <person name="Fowler G."/>
            <person name="Nazareth L."/>
            <person name="Reid J."/>
            <person name="Worley K."/>
            <person name="Petrosino J."/>
            <person name="Highlander S."/>
            <person name="Gibbs R."/>
        </authorList>
    </citation>
    <scope>NUCLEOTIDE SEQUENCE [LARGE SCALE GENOMIC DNA]</scope>
    <source>
        <strain evidence="1">ATCC 33030</strain>
    </source>
</reference>
<accession>D7WBT2</accession>
<name>D7WBT2_9CORY</name>
<gene>
    <name evidence="1" type="ORF">HMPREF0291_10571</name>
</gene>
<protein>
    <submittedName>
        <fullName evidence="1">Toxin-antitoxin system, toxin component, Fic family</fullName>
    </submittedName>
</protein>